<sequence>MNIMPTLEGGLAIEPESNTDWAVLEMITHDVGRPAHLAESLAGLMDDDSDWEEYVVPDLELNFNSQCKYVAAVIAEAREYDERAIYIKPVNADKWYGAINQARISLEARYKLEAVEDVDEAPAELRSAHFRNRFYLMLQSMLLEYVMGEI</sequence>
<evidence type="ECO:0000313" key="1">
    <source>
        <dbReference type="EMBL" id="BDS07683.1"/>
    </source>
</evidence>
<evidence type="ECO:0008006" key="2">
    <source>
        <dbReference type="Google" id="ProtNLM"/>
    </source>
</evidence>
<protein>
    <recommendedName>
        <fullName evidence="2">DUF2017 domain-containing protein</fullName>
    </recommendedName>
</protein>
<dbReference type="AlphaFoldDB" id="A0AAT9FNY8"/>
<reference evidence="1" key="1">
    <citation type="submission" date="2024-07" db="EMBL/GenBank/DDBJ databases">
        <title>Complete genome sequence of Verrucomicrobiaceae bacterium NT6N.</title>
        <authorList>
            <person name="Huang C."/>
            <person name="Takami H."/>
            <person name="Hamasaki K."/>
        </authorList>
    </citation>
    <scope>NUCLEOTIDE SEQUENCE</scope>
    <source>
        <strain evidence="1">NT6N</strain>
    </source>
</reference>
<name>A0AAT9FNY8_9BACT</name>
<dbReference type="EMBL" id="AP026866">
    <property type="protein sequence ID" value="BDS07683.1"/>
    <property type="molecule type" value="Genomic_DNA"/>
</dbReference>
<dbReference type="KEGG" id="osu:NT6N_27230"/>
<proteinExistence type="predicted"/>
<gene>
    <name evidence="1" type="ORF">NT6N_27230</name>
</gene>
<accession>A0AAT9FNY8</accession>
<organism evidence="1">
    <name type="scientific">Oceaniferula spumae</name>
    <dbReference type="NCBI Taxonomy" id="2979115"/>
    <lineage>
        <taxon>Bacteria</taxon>
        <taxon>Pseudomonadati</taxon>
        <taxon>Verrucomicrobiota</taxon>
        <taxon>Verrucomicrobiia</taxon>
        <taxon>Verrucomicrobiales</taxon>
        <taxon>Verrucomicrobiaceae</taxon>
        <taxon>Oceaniferula</taxon>
    </lineage>
</organism>